<comment type="caution">
    <text evidence="2">The sequence shown here is derived from an EMBL/GenBank/DDBJ whole genome shotgun (WGS) entry which is preliminary data.</text>
</comment>
<dbReference type="InterPro" id="IPR029060">
    <property type="entry name" value="PIN-like_dom_sf"/>
</dbReference>
<evidence type="ECO:0000313" key="2">
    <source>
        <dbReference type="EMBL" id="NEN24513.1"/>
    </source>
</evidence>
<dbReference type="Gene3D" id="3.40.50.1010">
    <property type="entry name" value="5'-nuclease"/>
    <property type="match status" value="1"/>
</dbReference>
<dbReference type="PANTHER" id="PTHR36173">
    <property type="entry name" value="RIBONUCLEASE VAPC16-RELATED"/>
    <property type="match status" value="1"/>
</dbReference>
<dbReference type="PANTHER" id="PTHR36173:SF2">
    <property type="entry name" value="RIBONUCLEASE VAPC16"/>
    <property type="match status" value="1"/>
</dbReference>
<sequence length="129" mass="15002">MNLLLDTHTLIWFITDNEKLPQKTKTIIENKENRCFVSIATYWEIGIKNSIGRLDLKSDLKTIFNIIEETGFDAIPVTTNHILRNASLPFHHQDPFDRIIIAQAMSEKMIIVTKDSQIENYDTPTVWEK</sequence>
<dbReference type="Pfam" id="PF01850">
    <property type="entry name" value="PIN"/>
    <property type="match status" value="1"/>
</dbReference>
<reference evidence="2 3" key="1">
    <citation type="submission" date="2020-02" db="EMBL/GenBank/DDBJ databases">
        <title>Out from the shadows clarifying the taxonomy of the family Cryomorphaceae and related taxa by utilizing the GTDB taxonomic framework.</title>
        <authorList>
            <person name="Bowman J.P."/>
        </authorList>
    </citation>
    <scope>NUCLEOTIDE SEQUENCE [LARGE SCALE GENOMIC DNA]</scope>
    <source>
        <strain evidence="2 3">QSSC 1-22</strain>
    </source>
</reference>
<dbReference type="SUPFAM" id="SSF88723">
    <property type="entry name" value="PIN domain-like"/>
    <property type="match status" value="1"/>
</dbReference>
<feature type="domain" description="PIN" evidence="1">
    <location>
        <begin position="4"/>
        <end position="122"/>
    </location>
</feature>
<protein>
    <submittedName>
        <fullName evidence="2">Type II toxin-antitoxin system VapC family toxin</fullName>
    </submittedName>
</protein>
<accession>A0A7K3WS66</accession>
<dbReference type="Proteomes" id="UP000486602">
    <property type="component" value="Unassembled WGS sequence"/>
</dbReference>
<dbReference type="InterPro" id="IPR002716">
    <property type="entry name" value="PIN_dom"/>
</dbReference>
<name>A0A7K3WS66_9FLAO</name>
<evidence type="ECO:0000313" key="3">
    <source>
        <dbReference type="Proteomes" id="UP000486602"/>
    </source>
</evidence>
<dbReference type="InterPro" id="IPR052919">
    <property type="entry name" value="TA_system_RNase"/>
</dbReference>
<keyword evidence="3" id="KW-1185">Reference proteome</keyword>
<proteinExistence type="predicted"/>
<dbReference type="CDD" id="cd09872">
    <property type="entry name" value="PIN_Sll0205-like"/>
    <property type="match status" value="1"/>
</dbReference>
<dbReference type="RefSeq" id="WP_163285906.1">
    <property type="nucleotide sequence ID" value="NZ_JAAGVY010000027.1"/>
</dbReference>
<gene>
    <name evidence="2" type="ORF">G3O08_13480</name>
</gene>
<dbReference type="AlphaFoldDB" id="A0A7K3WS66"/>
<organism evidence="2 3">
    <name type="scientific">Cryomorpha ignava</name>
    <dbReference type="NCBI Taxonomy" id="101383"/>
    <lineage>
        <taxon>Bacteria</taxon>
        <taxon>Pseudomonadati</taxon>
        <taxon>Bacteroidota</taxon>
        <taxon>Flavobacteriia</taxon>
        <taxon>Flavobacteriales</taxon>
        <taxon>Cryomorphaceae</taxon>
        <taxon>Cryomorpha</taxon>
    </lineage>
</organism>
<dbReference type="InterPro" id="IPR041705">
    <property type="entry name" value="PIN_Sll0205"/>
</dbReference>
<dbReference type="EMBL" id="JAAGVY010000027">
    <property type="protein sequence ID" value="NEN24513.1"/>
    <property type="molecule type" value="Genomic_DNA"/>
</dbReference>
<evidence type="ECO:0000259" key="1">
    <source>
        <dbReference type="Pfam" id="PF01850"/>
    </source>
</evidence>